<dbReference type="Pfam" id="PF00651">
    <property type="entry name" value="BTB"/>
    <property type="match status" value="1"/>
</dbReference>
<dbReference type="EMBL" id="JAVHNR010000003">
    <property type="protein sequence ID" value="KAK6347510.1"/>
    <property type="molecule type" value="Genomic_DNA"/>
</dbReference>
<feature type="region of interest" description="Disordered" evidence="1">
    <location>
        <begin position="557"/>
        <end position="618"/>
    </location>
</feature>
<dbReference type="SMART" id="SM00225">
    <property type="entry name" value="BTB"/>
    <property type="match status" value="2"/>
</dbReference>
<feature type="compositionally biased region" description="Basic and acidic residues" evidence="1">
    <location>
        <begin position="303"/>
        <end position="312"/>
    </location>
</feature>
<gene>
    <name evidence="3" type="ORF">TWF718_005351</name>
</gene>
<dbReference type="Gene3D" id="3.30.710.10">
    <property type="entry name" value="Potassium Channel Kv1.1, Chain A"/>
    <property type="match status" value="2"/>
</dbReference>
<comment type="caution">
    <text evidence="3">The sequence shown here is derived from an EMBL/GenBank/DDBJ whole genome shotgun (WGS) entry which is preliminary data.</text>
</comment>
<feature type="domain" description="BTB" evidence="2">
    <location>
        <begin position="53"/>
        <end position="115"/>
    </location>
</feature>
<dbReference type="AlphaFoldDB" id="A0AAN8N076"/>
<feature type="domain" description="BTB" evidence="2">
    <location>
        <begin position="342"/>
        <end position="423"/>
    </location>
</feature>
<feature type="compositionally biased region" description="Acidic residues" evidence="1">
    <location>
        <begin position="581"/>
        <end position="618"/>
    </location>
</feature>
<evidence type="ECO:0000313" key="4">
    <source>
        <dbReference type="Proteomes" id="UP001313282"/>
    </source>
</evidence>
<dbReference type="CDD" id="cd18186">
    <property type="entry name" value="BTB_POZ_ZBTB_KLHL-like"/>
    <property type="match status" value="1"/>
</dbReference>
<reference evidence="3 4" key="1">
    <citation type="submission" date="2019-10" db="EMBL/GenBank/DDBJ databases">
        <authorList>
            <person name="Palmer J.M."/>
        </authorList>
    </citation>
    <scope>NUCLEOTIDE SEQUENCE [LARGE SCALE GENOMIC DNA]</scope>
    <source>
        <strain evidence="3 4">TWF718</strain>
    </source>
</reference>
<evidence type="ECO:0000256" key="1">
    <source>
        <dbReference type="SAM" id="MobiDB-lite"/>
    </source>
</evidence>
<evidence type="ECO:0000259" key="2">
    <source>
        <dbReference type="PROSITE" id="PS50097"/>
    </source>
</evidence>
<sequence length="618" mass="70275">MPVFPRGLKRKSFEAIDNTRRTSREKLAKLDNKKNETSEEPRDSLILQSDIPPDVLILVGPLPTPFNLHAETLSAASDFFRGAFRTSFFKEGRERILKLPEVDPAVFDIMVKCIYRSTTYEALEIVEGSVILEVVKTADYLFTTSFKTEILMNLSHRVSAYLQERYLGHAIDSYTHHVGKEGIIVFKSIAPKDAVDIIASIYDYCHSDDIIYLQRCLCTIAAATIELHTIEDGRYWNPEVAALWEKAKIEMANHQTCRKCNQIWLPFCNPETPERDRQCTCWRQHFPKDNLLPPSSSEVTELPEAKRQRKVDDDDEATAGTSGSLETNDEFIKSLTDITTPTDLTFFVGEDLQAFKVHQSIFVPKSLMVSSMIHANASMAKFHAASNSQYLQRDPTVTIEWATDINFRTLAAYMYKGKATLKENLTSEEEIFELYEVADYLMIKELKSDILRRIVQMVQEDITAVRKKDEWKIQFSRGDAVFLRDICVFSQQDQLQGLVVLWDAFIRRDIKVLFNGVSGSYGVQDINDDDEEYVGRELYVESWDELLRQKWGYPASDDVEEAGGTTGTGTQEEITVAYETNEGEDVGEDEGEGDEDEGEGYENGEEGDEDEGEGYEAS</sequence>
<accession>A0AAN8N076</accession>
<dbReference type="InterPro" id="IPR000210">
    <property type="entry name" value="BTB/POZ_dom"/>
</dbReference>
<keyword evidence="4" id="KW-1185">Reference proteome</keyword>
<evidence type="ECO:0000313" key="3">
    <source>
        <dbReference type="EMBL" id="KAK6347510.1"/>
    </source>
</evidence>
<dbReference type="SUPFAM" id="SSF54695">
    <property type="entry name" value="POZ domain"/>
    <property type="match status" value="2"/>
</dbReference>
<protein>
    <recommendedName>
        <fullName evidence="2">BTB domain-containing protein</fullName>
    </recommendedName>
</protein>
<dbReference type="InterPro" id="IPR011333">
    <property type="entry name" value="SKP1/BTB/POZ_sf"/>
</dbReference>
<feature type="region of interest" description="Disordered" evidence="1">
    <location>
        <begin position="292"/>
        <end position="324"/>
    </location>
</feature>
<name>A0AAN8N076_9PEZI</name>
<dbReference type="PROSITE" id="PS50097">
    <property type="entry name" value="BTB"/>
    <property type="match status" value="2"/>
</dbReference>
<dbReference type="PANTHER" id="PTHR47843">
    <property type="entry name" value="BTB DOMAIN-CONTAINING PROTEIN-RELATED"/>
    <property type="match status" value="1"/>
</dbReference>
<organism evidence="3 4">
    <name type="scientific">Orbilia javanica</name>
    <dbReference type="NCBI Taxonomy" id="47235"/>
    <lineage>
        <taxon>Eukaryota</taxon>
        <taxon>Fungi</taxon>
        <taxon>Dikarya</taxon>
        <taxon>Ascomycota</taxon>
        <taxon>Pezizomycotina</taxon>
        <taxon>Orbiliomycetes</taxon>
        <taxon>Orbiliales</taxon>
        <taxon>Orbiliaceae</taxon>
        <taxon>Orbilia</taxon>
    </lineage>
</organism>
<dbReference type="Proteomes" id="UP001313282">
    <property type="component" value="Unassembled WGS sequence"/>
</dbReference>
<proteinExistence type="predicted"/>